<dbReference type="SUPFAM" id="SSF51445">
    <property type="entry name" value="(Trans)glycosidases"/>
    <property type="match status" value="2"/>
</dbReference>
<dbReference type="AlphaFoldDB" id="A0A5C5WUG9"/>
<comment type="caution">
    <text evidence="3">The sequence shown here is derived from an EMBL/GenBank/DDBJ whole genome shotgun (WGS) entry which is preliminary data.</text>
</comment>
<dbReference type="Proteomes" id="UP000316598">
    <property type="component" value="Unassembled WGS sequence"/>
</dbReference>
<evidence type="ECO:0000256" key="1">
    <source>
        <dbReference type="SAM" id="MobiDB-lite"/>
    </source>
</evidence>
<evidence type="ECO:0008006" key="5">
    <source>
        <dbReference type="Google" id="ProtNLM"/>
    </source>
</evidence>
<dbReference type="Gene3D" id="2.60.120.260">
    <property type="entry name" value="Galactose-binding domain-like"/>
    <property type="match status" value="1"/>
</dbReference>
<feature type="compositionally biased region" description="Polar residues" evidence="1">
    <location>
        <begin position="737"/>
        <end position="747"/>
    </location>
</feature>
<evidence type="ECO:0000256" key="2">
    <source>
        <dbReference type="SAM" id="Phobius"/>
    </source>
</evidence>
<evidence type="ECO:0000313" key="4">
    <source>
        <dbReference type="Proteomes" id="UP000316598"/>
    </source>
</evidence>
<feature type="region of interest" description="Disordered" evidence="1">
    <location>
        <begin position="725"/>
        <end position="750"/>
    </location>
</feature>
<reference evidence="3 4" key="1">
    <citation type="submission" date="2019-02" db="EMBL/GenBank/DDBJ databases">
        <title>Deep-cultivation of Planctomycetes and their phenomic and genomic characterization uncovers novel biology.</title>
        <authorList>
            <person name="Wiegand S."/>
            <person name="Jogler M."/>
            <person name="Boedeker C."/>
            <person name="Pinto D."/>
            <person name="Vollmers J."/>
            <person name="Rivas-Marin E."/>
            <person name="Kohn T."/>
            <person name="Peeters S.H."/>
            <person name="Heuer A."/>
            <person name="Rast P."/>
            <person name="Oberbeckmann S."/>
            <person name="Bunk B."/>
            <person name="Jeske O."/>
            <person name="Meyerdierks A."/>
            <person name="Storesund J.E."/>
            <person name="Kallscheuer N."/>
            <person name="Luecker S."/>
            <person name="Lage O.M."/>
            <person name="Pohl T."/>
            <person name="Merkel B.J."/>
            <person name="Hornburger P."/>
            <person name="Mueller R.-W."/>
            <person name="Bruemmer F."/>
            <person name="Labrenz M."/>
            <person name="Spormann A.M."/>
            <person name="Op Den Camp H."/>
            <person name="Overmann J."/>
            <person name="Amann R."/>
            <person name="Jetten M.S.M."/>
            <person name="Mascher T."/>
            <person name="Medema M.H."/>
            <person name="Devos D.P."/>
            <person name="Kaster A.-K."/>
            <person name="Ovreas L."/>
            <person name="Rohde M."/>
            <person name="Galperin M.Y."/>
            <person name="Jogler C."/>
        </authorList>
    </citation>
    <scope>NUCLEOTIDE SEQUENCE [LARGE SCALE GENOMIC DNA]</scope>
    <source>
        <strain evidence="3 4">Pla22</strain>
    </source>
</reference>
<name>A0A5C5WUG9_9BACT</name>
<dbReference type="EMBL" id="SJPI01000001">
    <property type="protein sequence ID" value="TWT54200.1"/>
    <property type="molecule type" value="Genomic_DNA"/>
</dbReference>
<keyword evidence="2" id="KW-0472">Membrane</keyword>
<dbReference type="InterPro" id="IPR008979">
    <property type="entry name" value="Galactose-bd-like_sf"/>
</dbReference>
<gene>
    <name evidence="3" type="ORF">Pla22_18350</name>
</gene>
<sequence length="903" mass="101503">MFLNAIHSCWGLFSDAIQLMLLNRRFAFLIPIYVVMTSFSLSAFRHLFALACLVVAPTVLTAQRFDFVVPGDDVVENVTSRANLLDAPAGKEGFVRVQDGQFVVGDKRIKFWGVNLCFSGNFPDHKNADVLAPHLAKLGVNAVRFHHMDSQSAPSGIWSAEFKDGKRQLDPEMVDRLDYLLARLHENGIYADINLHVSRQLTSEEGFPQLGPGAPWWASSNKWVMYYDASVQAKVKEYCEAMLTHQNPYRDGLARVDDPGIALVEMLNENYFSQQGYSLYRRLPERFQDSFTAAWNQWLVGRYGDTESMTKSWQQRTPEMGEHVIAMNSWNEDLGDWQVSKNPDELPRSLSVAGPSELDGKDRGIRFEPLQATEQNHHLQLRFKELSTQAGQPLTLTYWVRADEPRSYQVELSSSLGGEWRDVGLFEMLEAGPEWTKVTRIILPKETIENEVGFQFSFGSSAIPIEFAGVTLQRGGKGEPLPDSQKIEAGTVAIPVAESPVAAHEDMKQFMVETEIAWVEELKRFLQEDLGVKVPITASQINYHTPEVNNRLNDFIDLHNYWHHPMFPSGGDWNPERWTVGNDPMEADPTRSSWPANSLLMRTSWRIANKPFTLSEWNYPEPSPYSSGCIPMAAVLGALQDWDAVFFFDYEADAKDTEAWTRDYTKNFFSFNGQPVKLANFMAFANVFARGDLAPLEQLKLAPTDKPIDGTQAFQYRLATSHSVDESPSLSEVDPRNLSTPTGSLTWKSDGEREGHLKINTPKTQGVWGTIGGGRYETDGLTADVSELALDYGTLIATSQDNRPLEQSQKILLLATTHTENQDMSWNEDRTSVGRNWGNGPTTVVGIEAAIELTTTQDVKVYALDGRGNRTDEVPTQIADGIAKFQIHSSYETQWYEVSASQD</sequence>
<organism evidence="3 4">
    <name type="scientific">Rubripirellula amarantea</name>
    <dbReference type="NCBI Taxonomy" id="2527999"/>
    <lineage>
        <taxon>Bacteria</taxon>
        <taxon>Pseudomonadati</taxon>
        <taxon>Planctomycetota</taxon>
        <taxon>Planctomycetia</taxon>
        <taxon>Pirellulales</taxon>
        <taxon>Pirellulaceae</taxon>
        <taxon>Rubripirellula</taxon>
    </lineage>
</organism>
<protein>
    <recommendedName>
        <fullName evidence="5">Cellulase (Glycosyl hydrolase family 5)</fullName>
    </recommendedName>
</protein>
<dbReference type="SUPFAM" id="SSF49785">
    <property type="entry name" value="Galactose-binding domain-like"/>
    <property type="match status" value="1"/>
</dbReference>
<evidence type="ECO:0000313" key="3">
    <source>
        <dbReference type="EMBL" id="TWT54200.1"/>
    </source>
</evidence>
<keyword evidence="4" id="KW-1185">Reference proteome</keyword>
<keyword evidence="2" id="KW-1133">Transmembrane helix</keyword>
<dbReference type="InterPro" id="IPR017853">
    <property type="entry name" value="GH"/>
</dbReference>
<dbReference type="Gene3D" id="3.20.20.80">
    <property type="entry name" value="Glycosidases"/>
    <property type="match status" value="1"/>
</dbReference>
<keyword evidence="2" id="KW-0812">Transmembrane</keyword>
<proteinExistence type="predicted"/>
<feature type="transmembrane region" description="Helical" evidence="2">
    <location>
        <begin position="26"/>
        <end position="48"/>
    </location>
</feature>
<accession>A0A5C5WUG9</accession>